<evidence type="ECO:0000256" key="1">
    <source>
        <dbReference type="ARBA" id="ARBA00009296"/>
    </source>
</evidence>
<dbReference type="PANTHER" id="PTHR33280">
    <property type="entry name" value="50S RIBOSOMAL PROTEIN L31, CHLOROPLASTIC"/>
    <property type="match status" value="1"/>
</dbReference>
<feature type="binding site" evidence="7">
    <location>
        <position position="30"/>
    </location>
    <ligand>
        <name>Zn(2+)</name>
        <dbReference type="ChEBI" id="CHEBI:29105"/>
    </ligand>
</feature>
<dbReference type="InterPro" id="IPR002150">
    <property type="entry name" value="Ribosomal_bL31"/>
</dbReference>
<evidence type="ECO:0000256" key="8">
    <source>
        <dbReference type="SAM" id="MobiDB-lite"/>
    </source>
</evidence>
<keyword evidence="7" id="KW-0479">Metal-binding</keyword>
<proteinExistence type="inferred from homology"/>
<dbReference type="NCBIfam" id="NF000612">
    <property type="entry name" value="PRK00019.1"/>
    <property type="match status" value="1"/>
</dbReference>
<keyword evidence="5 7" id="KW-0687">Ribonucleoprotein</keyword>
<dbReference type="GO" id="GO:0003735">
    <property type="term" value="F:structural constituent of ribosome"/>
    <property type="evidence" value="ECO:0007669"/>
    <property type="project" value="InterPro"/>
</dbReference>
<organism evidence="9 10">
    <name type="scientific">Candidatus Daviesbacteria bacterium GW2011_GWA1_36_8</name>
    <dbReference type="NCBI Taxonomy" id="1618417"/>
    <lineage>
        <taxon>Bacteria</taxon>
        <taxon>Candidatus Daviesiibacteriota</taxon>
    </lineage>
</organism>
<feature type="compositionally biased region" description="Basic and acidic residues" evidence="8">
    <location>
        <begin position="98"/>
        <end position="108"/>
    </location>
</feature>
<evidence type="ECO:0000256" key="3">
    <source>
        <dbReference type="ARBA" id="ARBA00022884"/>
    </source>
</evidence>
<evidence type="ECO:0000256" key="6">
    <source>
        <dbReference type="ARBA" id="ARBA00035687"/>
    </source>
</evidence>
<dbReference type="NCBIfam" id="NF001809">
    <property type="entry name" value="PRK00528.1"/>
    <property type="match status" value="1"/>
</dbReference>
<accession>A0A0G0HSM8</accession>
<dbReference type="PATRIC" id="fig|1618417.4.peg.825"/>
<gene>
    <name evidence="7" type="primary">rpmE</name>
    <name evidence="9" type="ORF">US28_C0024G0011</name>
</gene>
<dbReference type="GO" id="GO:1990904">
    <property type="term" value="C:ribonucleoprotein complex"/>
    <property type="evidence" value="ECO:0007669"/>
    <property type="project" value="UniProtKB-KW"/>
</dbReference>
<keyword evidence="7" id="KW-0862">Zinc</keyword>
<dbReference type="HAMAP" id="MF_00501">
    <property type="entry name" value="Ribosomal_bL31_1"/>
    <property type="match status" value="1"/>
</dbReference>
<dbReference type="SUPFAM" id="SSF143800">
    <property type="entry name" value="L28p-like"/>
    <property type="match status" value="1"/>
</dbReference>
<comment type="subunit">
    <text evidence="7">Part of the 50S ribosomal subunit.</text>
</comment>
<comment type="caution">
    <text evidence="9">The sequence shown here is derived from an EMBL/GenBank/DDBJ whole genome shotgun (WGS) entry which is preliminary data.</text>
</comment>
<dbReference type="NCBIfam" id="TIGR00105">
    <property type="entry name" value="L31"/>
    <property type="match status" value="1"/>
</dbReference>
<evidence type="ECO:0000313" key="10">
    <source>
        <dbReference type="Proteomes" id="UP000034448"/>
    </source>
</evidence>
<reference evidence="9 10" key="1">
    <citation type="journal article" date="2015" name="Nature">
        <title>rRNA introns, odd ribosomes, and small enigmatic genomes across a large radiation of phyla.</title>
        <authorList>
            <person name="Brown C.T."/>
            <person name="Hug L.A."/>
            <person name="Thomas B.C."/>
            <person name="Sharon I."/>
            <person name="Castelle C.J."/>
            <person name="Singh A."/>
            <person name="Wilkins M.J."/>
            <person name="Williams K.H."/>
            <person name="Banfield J.F."/>
        </authorList>
    </citation>
    <scope>NUCLEOTIDE SEQUENCE [LARGE SCALE GENOMIC DNA]</scope>
</reference>
<name>A0A0G0HSM8_9BACT</name>
<dbReference type="PRINTS" id="PR01249">
    <property type="entry name" value="RIBOSOMALL31"/>
</dbReference>
<comment type="function">
    <text evidence="7">Binds the 23S rRNA.</text>
</comment>
<dbReference type="GO" id="GO:0046872">
    <property type="term" value="F:metal ion binding"/>
    <property type="evidence" value="ECO:0007669"/>
    <property type="project" value="UniProtKB-KW"/>
</dbReference>
<dbReference type="Proteomes" id="UP000034448">
    <property type="component" value="Unassembled WGS sequence"/>
</dbReference>
<keyword evidence="3 7" id="KW-0694">RNA-binding</keyword>
<dbReference type="InterPro" id="IPR042105">
    <property type="entry name" value="Ribosomal_bL31_sf"/>
</dbReference>
<dbReference type="InterPro" id="IPR027491">
    <property type="entry name" value="Ribosomal_bL31_A"/>
</dbReference>
<dbReference type="AlphaFoldDB" id="A0A0G0HSM8"/>
<feature type="binding site" evidence="7">
    <location>
        <position position="50"/>
    </location>
    <ligand>
        <name>Zn(2+)</name>
        <dbReference type="ChEBI" id="CHEBI:29105"/>
    </ligand>
</feature>
<sequence length="121" mass="13533">MNFDSVPGILYPIMKTDIHPTYFPLAKVTCACGNTFTTGSTQENIRVEICSACHPFFTGQQKFVDTLGQVDKFQKKTEQAKEKSQIKAQILQARAAKTQKDRTERASLKDLLMQARKSASS</sequence>
<evidence type="ECO:0000256" key="2">
    <source>
        <dbReference type="ARBA" id="ARBA00022730"/>
    </source>
</evidence>
<dbReference type="GO" id="GO:0019843">
    <property type="term" value="F:rRNA binding"/>
    <property type="evidence" value="ECO:0007669"/>
    <property type="project" value="UniProtKB-KW"/>
</dbReference>
<dbReference type="GO" id="GO:0005840">
    <property type="term" value="C:ribosome"/>
    <property type="evidence" value="ECO:0007669"/>
    <property type="project" value="UniProtKB-KW"/>
</dbReference>
<evidence type="ECO:0000256" key="7">
    <source>
        <dbReference type="HAMAP-Rule" id="MF_00501"/>
    </source>
</evidence>
<dbReference type="PROSITE" id="PS01143">
    <property type="entry name" value="RIBOSOMAL_L31"/>
    <property type="match status" value="1"/>
</dbReference>
<feature type="binding site" evidence="7">
    <location>
        <position position="32"/>
    </location>
    <ligand>
        <name>Zn(2+)</name>
        <dbReference type="ChEBI" id="CHEBI:29105"/>
    </ligand>
</feature>
<feature type="region of interest" description="Disordered" evidence="8">
    <location>
        <begin position="94"/>
        <end position="121"/>
    </location>
</feature>
<dbReference type="GO" id="GO:0006412">
    <property type="term" value="P:translation"/>
    <property type="evidence" value="ECO:0007669"/>
    <property type="project" value="UniProtKB-UniRule"/>
</dbReference>
<protein>
    <recommendedName>
        <fullName evidence="6 7">Large ribosomal subunit protein bL31</fullName>
    </recommendedName>
</protein>
<dbReference type="PANTHER" id="PTHR33280:SF1">
    <property type="entry name" value="LARGE RIBOSOMAL SUBUNIT PROTEIN BL31C"/>
    <property type="match status" value="1"/>
</dbReference>
<comment type="cofactor">
    <cofactor evidence="7">
        <name>Zn(2+)</name>
        <dbReference type="ChEBI" id="CHEBI:29105"/>
    </cofactor>
    <text evidence="7">Binds 1 zinc ion per subunit.</text>
</comment>
<comment type="similarity">
    <text evidence="1 7">Belongs to the bacterial ribosomal protein bL31 family. Type A subfamily.</text>
</comment>
<evidence type="ECO:0000256" key="4">
    <source>
        <dbReference type="ARBA" id="ARBA00022980"/>
    </source>
</evidence>
<evidence type="ECO:0000313" key="9">
    <source>
        <dbReference type="EMBL" id="KKQ15054.1"/>
    </source>
</evidence>
<feature type="binding site" evidence="7">
    <location>
        <position position="53"/>
    </location>
    <ligand>
        <name>Zn(2+)</name>
        <dbReference type="ChEBI" id="CHEBI:29105"/>
    </ligand>
</feature>
<dbReference type="InterPro" id="IPR034704">
    <property type="entry name" value="Ribosomal_bL28/bL31-like_sf"/>
</dbReference>
<keyword evidence="2 7" id="KW-0699">rRNA-binding</keyword>
<keyword evidence="4 7" id="KW-0689">Ribosomal protein</keyword>
<dbReference type="Gene3D" id="4.10.830.30">
    <property type="entry name" value="Ribosomal protein L31"/>
    <property type="match status" value="1"/>
</dbReference>
<dbReference type="EMBL" id="LBSJ01000024">
    <property type="protein sequence ID" value="KKQ15054.1"/>
    <property type="molecule type" value="Genomic_DNA"/>
</dbReference>
<evidence type="ECO:0000256" key="5">
    <source>
        <dbReference type="ARBA" id="ARBA00023274"/>
    </source>
</evidence>
<dbReference type="Pfam" id="PF01197">
    <property type="entry name" value="Ribosomal_L31"/>
    <property type="match status" value="1"/>
</dbReference>